<name>X0UAG4_9ZZZZ</name>
<evidence type="ECO:0000313" key="4">
    <source>
        <dbReference type="EMBL" id="GAF96321.1"/>
    </source>
</evidence>
<dbReference type="PANTHER" id="PTHR10584">
    <property type="entry name" value="SUGAR KINASE"/>
    <property type="match status" value="1"/>
</dbReference>
<protein>
    <recommendedName>
        <fullName evidence="3">Carbohydrate kinase PfkB domain-containing protein</fullName>
    </recommendedName>
</protein>
<keyword evidence="2" id="KW-0418">Kinase</keyword>
<dbReference type="PANTHER" id="PTHR10584:SF166">
    <property type="entry name" value="RIBOKINASE"/>
    <property type="match status" value="1"/>
</dbReference>
<dbReference type="EMBL" id="BARS01010690">
    <property type="protein sequence ID" value="GAF96321.1"/>
    <property type="molecule type" value="Genomic_DNA"/>
</dbReference>
<accession>X0UAG4</accession>
<dbReference type="AlphaFoldDB" id="X0UAG4"/>
<keyword evidence="1" id="KW-0808">Transferase</keyword>
<dbReference type="SUPFAM" id="SSF53613">
    <property type="entry name" value="Ribokinase-like"/>
    <property type="match status" value="1"/>
</dbReference>
<dbReference type="GO" id="GO:0016301">
    <property type="term" value="F:kinase activity"/>
    <property type="evidence" value="ECO:0007669"/>
    <property type="project" value="UniProtKB-KW"/>
</dbReference>
<evidence type="ECO:0000256" key="2">
    <source>
        <dbReference type="ARBA" id="ARBA00022777"/>
    </source>
</evidence>
<dbReference type="Gene3D" id="3.40.1190.20">
    <property type="match status" value="1"/>
</dbReference>
<feature type="domain" description="Carbohydrate kinase PfkB" evidence="3">
    <location>
        <begin position="10"/>
        <end position="141"/>
    </location>
</feature>
<feature type="non-terminal residue" evidence="4">
    <location>
        <position position="1"/>
    </location>
</feature>
<evidence type="ECO:0000259" key="3">
    <source>
        <dbReference type="Pfam" id="PF00294"/>
    </source>
</evidence>
<dbReference type="Pfam" id="PF00294">
    <property type="entry name" value="PfkB"/>
    <property type="match status" value="1"/>
</dbReference>
<evidence type="ECO:0000256" key="1">
    <source>
        <dbReference type="ARBA" id="ARBA00022679"/>
    </source>
</evidence>
<gene>
    <name evidence="4" type="ORF">S01H1_19719</name>
</gene>
<comment type="caution">
    <text evidence="4">The sequence shown here is derived from an EMBL/GenBank/DDBJ whole genome shotgun (WGS) entry which is preliminary data.</text>
</comment>
<reference evidence="4" key="1">
    <citation type="journal article" date="2014" name="Front. Microbiol.">
        <title>High frequency of phylogenetically diverse reductive dehalogenase-homologous genes in deep subseafloor sedimentary metagenomes.</title>
        <authorList>
            <person name="Kawai M."/>
            <person name="Futagami T."/>
            <person name="Toyoda A."/>
            <person name="Takaki Y."/>
            <person name="Nishi S."/>
            <person name="Hori S."/>
            <person name="Arai W."/>
            <person name="Tsubouchi T."/>
            <person name="Morono Y."/>
            <person name="Uchiyama I."/>
            <person name="Ito T."/>
            <person name="Fujiyama A."/>
            <person name="Inagaki F."/>
            <person name="Takami H."/>
        </authorList>
    </citation>
    <scope>NUCLEOTIDE SEQUENCE</scope>
    <source>
        <strain evidence="4">Expedition CK06-06</strain>
    </source>
</reference>
<dbReference type="InterPro" id="IPR011611">
    <property type="entry name" value="PfkB_dom"/>
</dbReference>
<sequence>GAKQLQAGWQELKEILKLTKILTLNKDEAIELILSHPAQTGGMSQELPSQKCEDLIKTLVSWGPEIVIITVGKDGAYVGDKENVYYAPVSMLKRVETTGVGDAFGSGFLAGFIATGDIKEALKWGIANSGNVVGFYGAQDELLTKKEIKKKIKEIEIKSI</sequence>
<dbReference type="InterPro" id="IPR029056">
    <property type="entry name" value="Ribokinase-like"/>
</dbReference>
<proteinExistence type="predicted"/>
<organism evidence="4">
    <name type="scientific">marine sediment metagenome</name>
    <dbReference type="NCBI Taxonomy" id="412755"/>
    <lineage>
        <taxon>unclassified sequences</taxon>
        <taxon>metagenomes</taxon>
        <taxon>ecological metagenomes</taxon>
    </lineage>
</organism>